<evidence type="ECO:0000313" key="3">
    <source>
        <dbReference type="Proteomes" id="UP000886724"/>
    </source>
</evidence>
<proteinExistence type="predicted"/>
<feature type="transmembrane region" description="Helical" evidence="1">
    <location>
        <begin position="21"/>
        <end position="47"/>
    </location>
</feature>
<name>A0A9D1XNN6_9FIRM</name>
<feature type="transmembrane region" description="Helical" evidence="1">
    <location>
        <begin position="476"/>
        <end position="498"/>
    </location>
</feature>
<evidence type="ECO:0000313" key="2">
    <source>
        <dbReference type="EMBL" id="HIX82878.1"/>
    </source>
</evidence>
<gene>
    <name evidence="2" type="ORF">H9980_13065</name>
</gene>
<feature type="transmembrane region" description="Helical" evidence="1">
    <location>
        <begin position="110"/>
        <end position="135"/>
    </location>
</feature>
<dbReference type="Pfam" id="PF06161">
    <property type="entry name" value="DUF975"/>
    <property type="match status" value="1"/>
</dbReference>
<evidence type="ECO:0000256" key="1">
    <source>
        <dbReference type="SAM" id="Phobius"/>
    </source>
</evidence>
<feature type="transmembrane region" description="Helical" evidence="1">
    <location>
        <begin position="428"/>
        <end position="453"/>
    </location>
</feature>
<protein>
    <submittedName>
        <fullName evidence="2">DUF975 family protein</fullName>
    </submittedName>
</protein>
<keyword evidence="1" id="KW-0472">Membrane</keyword>
<reference evidence="2" key="1">
    <citation type="journal article" date="2021" name="PeerJ">
        <title>Extensive microbial diversity within the chicken gut microbiome revealed by metagenomics and culture.</title>
        <authorList>
            <person name="Gilroy R."/>
            <person name="Ravi A."/>
            <person name="Getino M."/>
            <person name="Pursley I."/>
            <person name="Horton D.L."/>
            <person name="Alikhan N.F."/>
            <person name="Baker D."/>
            <person name="Gharbi K."/>
            <person name="Hall N."/>
            <person name="Watson M."/>
            <person name="Adriaenssens E.M."/>
            <person name="Foster-Nyarko E."/>
            <person name="Jarju S."/>
            <person name="Secka A."/>
            <person name="Antonio M."/>
            <person name="Oren A."/>
            <person name="Chaudhuri R.R."/>
            <person name="La Ragione R."/>
            <person name="Hildebrand F."/>
            <person name="Pallen M.J."/>
        </authorList>
    </citation>
    <scope>NUCLEOTIDE SEQUENCE</scope>
    <source>
        <strain evidence="2">ChiGjej1B1-14440</strain>
    </source>
</reference>
<organism evidence="2 3">
    <name type="scientific">Candidatus Erysipelatoclostridium merdavium</name>
    <dbReference type="NCBI Taxonomy" id="2838566"/>
    <lineage>
        <taxon>Bacteria</taxon>
        <taxon>Bacillati</taxon>
        <taxon>Bacillota</taxon>
        <taxon>Erysipelotrichia</taxon>
        <taxon>Erysipelotrichales</taxon>
        <taxon>Erysipelotrichales incertae sedis</taxon>
    </lineage>
</organism>
<reference evidence="2" key="2">
    <citation type="submission" date="2021-04" db="EMBL/GenBank/DDBJ databases">
        <authorList>
            <person name="Gilroy R."/>
        </authorList>
    </citation>
    <scope>NUCLEOTIDE SEQUENCE</scope>
    <source>
        <strain evidence="2">ChiGjej1B1-14440</strain>
    </source>
</reference>
<dbReference type="InterPro" id="IPR010380">
    <property type="entry name" value="DUF975"/>
</dbReference>
<keyword evidence="1" id="KW-1133">Transmembrane helix</keyword>
<dbReference type="PANTHER" id="PTHR40076">
    <property type="entry name" value="MEMBRANE PROTEIN-RELATED"/>
    <property type="match status" value="1"/>
</dbReference>
<dbReference type="EMBL" id="DXET01000293">
    <property type="protein sequence ID" value="HIX82878.1"/>
    <property type="molecule type" value="Genomic_DNA"/>
</dbReference>
<keyword evidence="1" id="KW-0812">Transmembrane</keyword>
<sequence>MERKDLKLWARKEANNHRWQIWKCLLIILLVTLGLIVSLILIFNWLLSLKTTSIIGVLDFVIVLAILLAYLFSAGFSTQFYCYIKEIINNGNSDLNLLKTSFITYIRNGFICWLIFFIDLLGMFLFILPGIFLLIKFLPVPYLLANHQEMNVIDILKTSWQMMSLNKMKDLLLLILSFAGWFILGIFTFLIGFIWALPYFLLALSRFFIILENEYFGLEEIQNEDNSKEIQEFALLNNLDVMGNNIYGLFNDFPVVIKVLPENTIIKISIAGNKRSRIDNYFAKLERLGFLKTINYSNDIITISIISQNLNNVYETLKNITMIIRKIGYQPACCHCHCNKPVSFCLYHGEIVYVCKDCFNELKNKQSVPKEKYSIGFLGAVLGALFGGLIWILIYQFTAFGRITGYIIALLAILGYQKFAGRLSLSGLIISGLCSVVSLLVAEFFGLSLQIFLATRIDSLIQAIILTPNFIMHSDIIYLVVKDILFGLCFMAIAFIQYSYSLTHTEKKPNIVKLDKTA</sequence>
<feature type="transmembrane region" description="Helical" evidence="1">
    <location>
        <begin position="171"/>
        <end position="202"/>
    </location>
</feature>
<dbReference type="PANTHER" id="PTHR40076:SF1">
    <property type="entry name" value="MEMBRANE PROTEIN"/>
    <property type="match status" value="1"/>
</dbReference>
<dbReference type="Proteomes" id="UP000886724">
    <property type="component" value="Unassembled WGS sequence"/>
</dbReference>
<feature type="transmembrane region" description="Helical" evidence="1">
    <location>
        <begin position="399"/>
        <end position="416"/>
    </location>
</feature>
<feature type="transmembrane region" description="Helical" evidence="1">
    <location>
        <begin position="373"/>
        <end position="393"/>
    </location>
</feature>
<feature type="transmembrane region" description="Helical" evidence="1">
    <location>
        <begin position="53"/>
        <end position="72"/>
    </location>
</feature>
<dbReference type="AlphaFoldDB" id="A0A9D1XNN6"/>
<comment type="caution">
    <text evidence="2">The sequence shown here is derived from an EMBL/GenBank/DDBJ whole genome shotgun (WGS) entry which is preliminary data.</text>
</comment>
<accession>A0A9D1XNN6</accession>